<dbReference type="EMBL" id="JACXAA010000002">
    <property type="protein sequence ID" value="MBD2752442.1"/>
    <property type="molecule type" value="Genomic_DNA"/>
</dbReference>
<keyword evidence="1" id="KW-0812">Transmembrane</keyword>
<accession>A0A927AZC7</accession>
<evidence type="ECO:0000259" key="2">
    <source>
        <dbReference type="Pfam" id="PF13471"/>
    </source>
</evidence>
<keyword evidence="1" id="KW-0472">Membrane</keyword>
<evidence type="ECO:0000313" key="4">
    <source>
        <dbReference type="Proteomes" id="UP000653797"/>
    </source>
</evidence>
<gene>
    <name evidence="3" type="ORF">IC230_06050</name>
</gene>
<feature type="domain" description="Microcin J25-processing protein McjB C-terminal" evidence="2">
    <location>
        <begin position="28"/>
        <end position="138"/>
    </location>
</feature>
<dbReference type="InterPro" id="IPR032708">
    <property type="entry name" value="McjB_C"/>
</dbReference>
<keyword evidence="4" id="KW-1185">Reference proteome</keyword>
<organism evidence="3 4">
    <name type="scientific">Spirosoma validum</name>
    <dbReference type="NCBI Taxonomy" id="2771355"/>
    <lineage>
        <taxon>Bacteria</taxon>
        <taxon>Pseudomonadati</taxon>
        <taxon>Bacteroidota</taxon>
        <taxon>Cytophagia</taxon>
        <taxon>Cytophagales</taxon>
        <taxon>Cytophagaceae</taxon>
        <taxon>Spirosoma</taxon>
    </lineage>
</organism>
<evidence type="ECO:0000256" key="1">
    <source>
        <dbReference type="SAM" id="Phobius"/>
    </source>
</evidence>
<evidence type="ECO:0000313" key="3">
    <source>
        <dbReference type="EMBL" id="MBD2752442.1"/>
    </source>
</evidence>
<protein>
    <submittedName>
        <fullName evidence="3">Lasso peptide biosynthesis B2 protein</fullName>
    </submittedName>
</protein>
<dbReference type="AlphaFoldDB" id="A0A927AZC7"/>
<sequence>MKNWLRRAEKFFSYSFTEQLLIVNAFWVVLSVRLALKLLSFQRFRALYASLLKPALIQDVPNERIERYVWAIERVSGSLLAVCLPQALALKFFLRRDKGTEIVIGVDKKSGFSAHAWVEKNGKILIGDTPQISFQPIWRWQ</sequence>
<feature type="transmembrane region" description="Helical" evidence="1">
    <location>
        <begin position="20"/>
        <end position="36"/>
    </location>
</feature>
<dbReference type="RefSeq" id="WP_191038083.1">
    <property type="nucleotide sequence ID" value="NZ_JACXAA010000002.1"/>
</dbReference>
<proteinExistence type="predicted"/>
<dbReference type="Proteomes" id="UP000653797">
    <property type="component" value="Unassembled WGS sequence"/>
</dbReference>
<reference evidence="3" key="1">
    <citation type="submission" date="2020-09" db="EMBL/GenBank/DDBJ databases">
        <authorList>
            <person name="Kim M.K."/>
        </authorList>
    </citation>
    <scope>NUCLEOTIDE SEQUENCE</scope>
    <source>
        <strain evidence="3">BT704</strain>
    </source>
</reference>
<keyword evidence="1" id="KW-1133">Transmembrane helix</keyword>
<dbReference type="InterPro" id="IPR053521">
    <property type="entry name" value="McjB-like"/>
</dbReference>
<name>A0A927AZC7_9BACT</name>
<dbReference type="Pfam" id="PF13471">
    <property type="entry name" value="Transglut_core3"/>
    <property type="match status" value="1"/>
</dbReference>
<dbReference type="NCBIfam" id="NF033537">
    <property type="entry name" value="lasso_biosyn_B2"/>
    <property type="match status" value="1"/>
</dbReference>
<comment type="caution">
    <text evidence="3">The sequence shown here is derived from an EMBL/GenBank/DDBJ whole genome shotgun (WGS) entry which is preliminary data.</text>
</comment>